<reference evidence="3" key="2">
    <citation type="submission" date="2012-08" db="EMBL/GenBank/DDBJ databases">
        <title>Genome sequence of Kazachstania naganishii.</title>
        <authorList>
            <person name="Gordon J.L."/>
            <person name="Armisen D."/>
            <person name="Proux-Wera E."/>
            <person name="OhEigeartaigh S.S."/>
            <person name="Byrne K.P."/>
            <person name="Wolfe K.H."/>
        </authorList>
    </citation>
    <scope>NUCLEOTIDE SEQUENCE [LARGE SCALE GENOMIC DNA]</scope>
    <source>
        <strain evidence="3">ATCC MYA-139 / BCRC 22969 / CBS 8797 / CCRC 22969 / KCTC 17520 / NBRC 10181 / NCYC 3082</strain>
    </source>
</reference>
<dbReference type="KEGG" id="kng:KNAG_0H01110"/>
<dbReference type="GeneID" id="34527256"/>
<reference evidence="2 3" key="1">
    <citation type="journal article" date="2011" name="Proc. Natl. Acad. Sci. U.S.A.">
        <title>Evolutionary erosion of yeast sex chromosomes by mating-type switching accidents.</title>
        <authorList>
            <person name="Gordon J.L."/>
            <person name="Armisen D."/>
            <person name="Proux-Wera E."/>
            <person name="Oheigeartaigh S.S."/>
            <person name="Byrne K.P."/>
            <person name="Wolfe K.H."/>
        </authorList>
    </citation>
    <scope>NUCLEOTIDE SEQUENCE [LARGE SCALE GENOMIC DNA]</scope>
    <source>
        <strain evidence="3">ATCC MYA-139 / BCRC 22969 / CBS 8797 / CCRC 22969 / KCTC 17520 / NBRC 10181 / NCYC 3082</strain>
    </source>
</reference>
<feature type="region of interest" description="Disordered" evidence="1">
    <location>
        <begin position="1"/>
        <end position="69"/>
    </location>
</feature>
<protein>
    <submittedName>
        <fullName evidence="2">Uncharacterized protein</fullName>
    </submittedName>
</protein>
<dbReference type="Proteomes" id="UP000006310">
    <property type="component" value="Chromosome 8"/>
</dbReference>
<dbReference type="AlphaFoldDB" id="J7S8G6"/>
<feature type="compositionally biased region" description="Basic and acidic residues" evidence="1">
    <location>
        <begin position="188"/>
        <end position="200"/>
    </location>
</feature>
<sequence length="200" mass="22442">MLREAKRKTSGERSKRQSAFFPAFQFSENDGGKEVTNSTGGNSVKASSSVKVVPEIPQRAPRHGVPGHAKKVDKFKRSTILLDKDMVRDYSLVMNLPAQPSGQSDLRSPSEESISSKNSVFSVNSCVRDILYDEIDEIMKSKENKYGKLTISKPAPTEGTKAMFIIRDNFYERGEWHLIPDAPEDAEERGPPKRSELDFF</sequence>
<evidence type="ECO:0000313" key="3">
    <source>
        <dbReference type="Proteomes" id="UP000006310"/>
    </source>
</evidence>
<name>J7S8G6_HUIN7</name>
<feature type="compositionally biased region" description="Low complexity" evidence="1">
    <location>
        <begin position="43"/>
        <end position="53"/>
    </location>
</feature>
<feature type="compositionally biased region" description="Basic and acidic residues" evidence="1">
    <location>
        <begin position="1"/>
        <end position="15"/>
    </location>
</feature>
<organism evidence="2 3">
    <name type="scientific">Huiozyma naganishii (strain ATCC MYA-139 / BCRC 22969 / CBS 8797 / KCTC 17520 / NBRC 10181 / NCYC 3082 / Yp74L-3)</name>
    <name type="common">Yeast</name>
    <name type="synonym">Kazachstania naganishii</name>
    <dbReference type="NCBI Taxonomy" id="1071383"/>
    <lineage>
        <taxon>Eukaryota</taxon>
        <taxon>Fungi</taxon>
        <taxon>Dikarya</taxon>
        <taxon>Ascomycota</taxon>
        <taxon>Saccharomycotina</taxon>
        <taxon>Saccharomycetes</taxon>
        <taxon>Saccharomycetales</taxon>
        <taxon>Saccharomycetaceae</taxon>
        <taxon>Huiozyma</taxon>
    </lineage>
</organism>
<gene>
    <name evidence="2" type="primary">KNAG0H01110</name>
    <name evidence="2" type="ordered locus">KNAG_0H01110</name>
</gene>
<dbReference type="RefSeq" id="XP_022465769.1">
    <property type="nucleotide sequence ID" value="XM_022609366.1"/>
</dbReference>
<dbReference type="EMBL" id="HE978321">
    <property type="protein sequence ID" value="CCK71524.1"/>
    <property type="molecule type" value="Genomic_DNA"/>
</dbReference>
<evidence type="ECO:0000313" key="2">
    <source>
        <dbReference type="EMBL" id="CCK71524.1"/>
    </source>
</evidence>
<accession>J7S8G6</accession>
<feature type="region of interest" description="Disordered" evidence="1">
    <location>
        <begin position="181"/>
        <end position="200"/>
    </location>
</feature>
<keyword evidence="3" id="KW-1185">Reference proteome</keyword>
<proteinExistence type="predicted"/>
<evidence type="ECO:0000256" key="1">
    <source>
        <dbReference type="SAM" id="MobiDB-lite"/>
    </source>
</evidence>
<dbReference type="HOGENOM" id="CLU_1366431_0_0_1"/>
<dbReference type="OrthoDB" id="4068551at2759"/>